<feature type="transmembrane region" description="Helical" evidence="2">
    <location>
        <begin position="12"/>
        <end position="30"/>
    </location>
</feature>
<dbReference type="InterPro" id="IPR038750">
    <property type="entry name" value="YczE/YyaS-like"/>
</dbReference>
<organism evidence="3 4">
    <name type="scientific">Carboxydichorda subterranea</name>
    <dbReference type="NCBI Taxonomy" id="3109565"/>
    <lineage>
        <taxon>Bacteria</taxon>
        <taxon>Bacillati</taxon>
        <taxon>Bacillota</taxon>
        <taxon>Limnochordia</taxon>
        <taxon>Limnochordales</taxon>
        <taxon>Geochordaceae</taxon>
        <taxon>Carboxydichorda</taxon>
    </lineage>
</organism>
<evidence type="ECO:0000256" key="1">
    <source>
        <dbReference type="SAM" id="MobiDB-lite"/>
    </source>
</evidence>
<dbReference type="PANTHER" id="PTHR40078">
    <property type="entry name" value="INTEGRAL MEMBRANE PROTEIN-RELATED"/>
    <property type="match status" value="1"/>
</dbReference>
<feature type="transmembrane region" description="Helical" evidence="2">
    <location>
        <begin position="50"/>
        <end position="70"/>
    </location>
</feature>
<evidence type="ECO:0000313" key="4">
    <source>
        <dbReference type="Proteomes" id="UP001332192"/>
    </source>
</evidence>
<accession>A0ABZ1BY74</accession>
<feature type="transmembrane region" description="Helical" evidence="2">
    <location>
        <begin position="188"/>
        <end position="207"/>
    </location>
</feature>
<proteinExistence type="predicted"/>
<feature type="transmembrane region" description="Helical" evidence="2">
    <location>
        <begin position="108"/>
        <end position="126"/>
    </location>
</feature>
<evidence type="ECO:0000256" key="2">
    <source>
        <dbReference type="SAM" id="Phobius"/>
    </source>
</evidence>
<sequence length="250" mass="26297">MSVGRAALRWAWMVAGMTVITLGIRMQVLAELGLGPWDVLHMGLSLRTPLTFGQASQVVGAVLVVAALVLGEVPRAGTLLNMWYVGALYDVVEAKGWLPPPVSVPMRWAYLVGGVLLLACGSAWYLSARLGSGPRDGMMLALARRLHRARSGRDEPAGSPGAARHAGVVRGVLEGAATLAGYFLGGPVGAGTIAAAALIGPSMAFFLPRFAFTGRWWPAPETRLQAPAVVAAGSQVPQGSPRRAWEPSRR</sequence>
<gene>
    <name evidence="3" type="ORF">U7230_01100</name>
</gene>
<reference evidence="3 4" key="1">
    <citation type="journal article" date="2024" name="Front. Microbiol.">
        <title>Novel thermophilic genera Geochorda gen. nov. and Carboxydochorda gen. nov. from the deep terrestrial subsurface reveal the ecophysiological diversity in the class Limnochordia.</title>
        <authorList>
            <person name="Karnachuk O.V."/>
            <person name="Lukina A.P."/>
            <person name="Avakyan M.R."/>
            <person name="Kadnikov V.V."/>
            <person name="Begmatov S."/>
            <person name="Beletsky A.V."/>
            <person name="Vlasova K.G."/>
            <person name="Novikov A.A."/>
            <person name="Shcherbakova V.A."/>
            <person name="Mardanov A.V."/>
            <person name="Ravin N.V."/>
        </authorList>
    </citation>
    <scope>NUCLEOTIDE SEQUENCE [LARGE SCALE GENOMIC DNA]</scope>
    <source>
        <strain evidence="3 4">L945</strain>
    </source>
</reference>
<feature type="region of interest" description="Disordered" evidence="1">
    <location>
        <begin position="230"/>
        <end position="250"/>
    </location>
</feature>
<dbReference type="RefSeq" id="WP_324716916.1">
    <property type="nucleotide sequence ID" value="NZ_CP141615.1"/>
</dbReference>
<keyword evidence="2" id="KW-1133">Transmembrane helix</keyword>
<name>A0ABZ1BY74_9FIRM</name>
<dbReference type="EMBL" id="CP141615">
    <property type="protein sequence ID" value="WRP17646.1"/>
    <property type="molecule type" value="Genomic_DNA"/>
</dbReference>
<dbReference type="Proteomes" id="UP001332192">
    <property type="component" value="Chromosome"/>
</dbReference>
<protein>
    <submittedName>
        <fullName evidence="3">Uncharacterized protein</fullName>
    </submittedName>
</protein>
<keyword evidence="2" id="KW-0812">Transmembrane</keyword>
<keyword evidence="2" id="KW-0472">Membrane</keyword>
<dbReference type="PANTHER" id="PTHR40078:SF1">
    <property type="entry name" value="INTEGRAL MEMBRANE PROTEIN"/>
    <property type="match status" value="1"/>
</dbReference>
<evidence type="ECO:0000313" key="3">
    <source>
        <dbReference type="EMBL" id="WRP17646.1"/>
    </source>
</evidence>
<dbReference type="Pfam" id="PF19700">
    <property type="entry name" value="DUF6198"/>
    <property type="match status" value="1"/>
</dbReference>
<keyword evidence="4" id="KW-1185">Reference proteome</keyword>